<gene>
    <name evidence="1" type="ORF">PsYK624_054720</name>
</gene>
<organism evidence="1 2">
    <name type="scientific">Phanerochaete sordida</name>
    <dbReference type="NCBI Taxonomy" id="48140"/>
    <lineage>
        <taxon>Eukaryota</taxon>
        <taxon>Fungi</taxon>
        <taxon>Dikarya</taxon>
        <taxon>Basidiomycota</taxon>
        <taxon>Agaricomycotina</taxon>
        <taxon>Agaricomycetes</taxon>
        <taxon>Polyporales</taxon>
        <taxon>Phanerochaetaceae</taxon>
        <taxon>Phanerochaete</taxon>
    </lineage>
</organism>
<proteinExistence type="predicted"/>
<keyword evidence="2" id="KW-1185">Reference proteome</keyword>
<evidence type="ECO:0000313" key="2">
    <source>
        <dbReference type="Proteomes" id="UP000703269"/>
    </source>
</evidence>
<comment type="caution">
    <text evidence="1">The sequence shown here is derived from an EMBL/GenBank/DDBJ whole genome shotgun (WGS) entry which is preliminary data.</text>
</comment>
<name>A0A9P3G557_9APHY</name>
<evidence type="ECO:0000313" key="1">
    <source>
        <dbReference type="EMBL" id="GJE89373.1"/>
    </source>
</evidence>
<sequence>MSYLTWVPNQALRAELRDENVWRLSQGSTGCWARRRRPDINAACPLCVSIVRSSLDQTRSRLLSAEAYLARCKHTRGRRTTIRNPPFSY</sequence>
<protein>
    <submittedName>
        <fullName evidence="1">Uncharacterized protein</fullName>
    </submittedName>
</protein>
<dbReference type="Proteomes" id="UP000703269">
    <property type="component" value="Unassembled WGS sequence"/>
</dbReference>
<accession>A0A9P3G557</accession>
<dbReference type="EMBL" id="BPQB01000012">
    <property type="protein sequence ID" value="GJE89373.1"/>
    <property type="molecule type" value="Genomic_DNA"/>
</dbReference>
<dbReference type="AlphaFoldDB" id="A0A9P3G557"/>
<reference evidence="1 2" key="1">
    <citation type="submission" date="2021-08" db="EMBL/GenBank/DDBJ databases">
        <title>Draft Genome Sequence of Phanerochaete sordida strain YK-624.</title>
        <authorList>
            <person name="Mori T."/>
            <person name="Dohra H."/>
            <person name="Suzuki T."/>
            <person name="Kawagishi H."/>
            <person name="Hirai H."/>
        </authorList>
    </citation>
    <scope>NUCLEOTIDE SEQUENCE [LARGE SCALE GENOMIC DNA]</scope>
    <source>
        <strain evidence="1 2">YK-624</strain>
    </source>
</reference>